<keyword evidence="8 11" id="KW-0648">Protein biosynthesis</keyword>
<comment type="similarity">
    <text evidence="2 11 12">Belongs to the class-I aminoacyl-tRNA synthetase family.</text>
</comment>
<evidence type="ECO:0000256" key="1">
    <source>
        <dbReference type="ARBA" id="ARBA00004496"/>
    </source>
</evidence>
<dbReference type="InterPro" id="IPR014729">
    <property type="entry name" value="Rossmann-like_a/b/a_fold"/>
</dbReference>
<dbReference type="PRINTS" id="PR01038">
    <property type="entry name" value="TRNASYNTHARG"/>
</dbReference>
<dbReference type="GO" id="GO:0006420">
    <property type="term" value="P:arginyl-tRNA aminoacylation"/>
    <property type="evidence" value="ECO:0007669"/>
    <property type="project" value="UniProtKB-UniRule"/>
</dbReference>
<dbReference type="SUPFAM" id="SSF52374">
    <property type="entry name" value="Nucleotidylyl transferase"/>
    <property type="match status" value="1"/>
</dbReference>
<dbReference type="HAMAP" id="MF_00123">
    <property type="entry name" value="Arg_tRNA_synth"/>
    <property type="match status" value="1"/>
</dbReference>
<comment type="subunit">
    <text evidence="3 11">Monomer.</text>
</comment>
<keyword evidence="7 11" id="KW-0067">ATP-binding</keyword>
<dbReference type="GO" id="GO:0005737">
    <property type="term" value="C:cytoplasm"/>
    <property type="evidence" value="ECO:0007669"/>
    <property type="project" value="UniProtKB-SubCell"/>
</dbReference>
<evidence type="ECO:0000256" key="11">
    <source>
        <dbReference type="HAMAP-Rule" id="MF_00123"/>
    </source>
</evidence>
<evidence type="ECO:0000256" key="4">
    <source>
        <dbReference type="ARBA" id="ARBA00022490"/>
    </source>
</evidence>
<dbReference type="GO" id="GO:0005524">
    <property type="term" value="F:ATP binding"/>
    <property type="evidence" value="ECO:0007669"/>
    <property type="project" value="UniProtKB-UniRule"/>
</dbReference>
<feature type="domain" description="Arginyl tRNA synthetase N-terminal" evidence="14">
    <location>
        <begin position="3"/>
        <end position="92"/>
    </location>
</feature>
<evidence type="ECO:0000256" key="9">
    <source>
        <dbReference type="ARBA" id="ARBA00023146"/>
    </source>
</evidence>
<dbReference type="Proteomes" id="UP000315782">
    <property type="component" value="Unassembled WGS sequence"/>
</dbReference>
<comment type="caution">
    <text evidence="15">The sequence shown here is derived from an EMBL/GenBank/DDBJ whole genome shotgun (WGS) entry which is preliminary data.</text>
</comment>
<dbReference type="Pfam" id="PF03485">
    <property type="entry name" value="Arg_tRNA_synt_N"/>
    <property type="match status" value="1"/>
</dbReference>
<evidence type="ECO:0000259" key="13">
    <source>
        <dbReference type="SMART" id="SM00836"/>
    </source>
</evidence>
<name>A0A520MPV4_9GAMM</name>
<evidence type="ECO:0000313" key="16">
    <source>
        <dbReference type="Proteomes" id="UP000315782"/>
    </source>
</evidence>
<dbReference type="AlphaFoldDB" id="A0A520MPV4"/>
<dbReference type="SMART" id="SM00836">
    <property type="entry name" value="DALR_1"/>
    <property type="match status" value="1"/>
</dbReference>
<keyword evidence="9 11" id="KW-0030">Aminoacyl-tRNA synthetase</keyword>
<dbReference type="InterPro" id="IPR005148">
    <property type="entry name" value="Arg-tRNA-synth_N"/>
</dbReference>
<evidence type="ECO:0000259" key="14">
    <source>
        <dbReference type="SMART" id="SM01016"/>
    </source>
</evidence>
<keyword evidence="6 11" id="KW-0547">Nucleotide-binding</keyword>
<dbReference type="EC" id="6.1.1.19" evidence="11"/>
<protein>
    <recommendedName>
        <fullName evidence="11">Arginine--tRNA ligase</fullName>
        <ecNumber evidence="11">6.1.1.19</ecNumber>
    </recommendedName>
    <alternativeName>
        <fullName evidence="11">Arginyl-tRNA synthetase</fullName>
        <shortName evidence="11">ArgRS</shortName>
    </alternativeName>
</protein>
<dbReference type="SUPFAM" id="SSF55190">
    <property type="entry name" value="Arginyl-tRNA synthetase (ArgRS), N-terminal 'additional' domain"/>
    <property type="match status" value="1"/>
</dbReference>
<evidence type="ECO:0000256" key="10">
    <source>
        <dbReference type="ARBA" id="ARBA00049339"/>
    </source>
</evidence>
<keyword evidence="4 11" id="KW-0963">Cytoplasm</keyword>
<evidence type="ECO:0000256" key="12">
    <source>
        <dbReference type="RuleBase" id="RU363038"/>
    </source>
</evidence>
<dbReference type="PROSITE" id="PS00178">
    <property type="entry name" value="AA_TRNA_LIGASE_I"/>
    <property type="match status" value="1"/>
</dbReference>
<dbReference type="Gene3D" id="1.10.730.10">
    <property type="entry name" value="Isoleucyl-tRNA Synthetase, Domain 1"/>
    <property type="match status" value="1"/>
</dbReference>
<organism evidence="15 16">
    <name type="scientific">SAR86 cluster bacterium</name>
    <dbReference type="NCBI Taxonomy" id="2030880"/>
    <lineage>
        <taxon>Bacteria</taxon>
        <taxon>Pseudomonadati</taxon>
        <taxon>Pseudomonadota</taxon>
        <taxon>Gammaproteobacteria</taxon>
        <taxon>SAR86 cluster</taxon>
    </lineage>
</organism>
<comment type="catalytic activity">
    <reaction evidence="10 11">
        <text>tRNA(Arg) + L-arginine + ATP = L-arginyl-tRNA(Arg) + AMP + diphosphate</text>
        <dbReference type="Rhea" id="RHEA:20301"/>
        <dbReference type="Rhea" id="RHEA-COMP:9658"/>
        <dbReference type="Rhea" id="RHEA-COMP:9673"/>
        <dbReference type="ChEBI" id="CHEBI:30616"/>
        <dbReference type="ChEBI" id="CHEBI:32682"/>
        <dbReference type="ChEBI" id="CHEBI:33019"/>
        <dbReference type="ChEBI" id="CHEBI:78442"/>
        <dbReference type="ChEBI" id="CHEBI:78513"/>
        <dbReference type="ChEBI" id="CHEBI:456215"/>
        <dbReference type="EC" id="6.1.1.19"/>
    </reaction>
</comment>
<feature type="short sequence motif" description="'HIGH' region" evidence="11">
    <location>
        <begin position="129"/>
        <end position="139"/>
    </location>
</feature>
<evidence type="ECO:0000256" key="2">
    <source>
        <dbReference type="ARBA" id="ARBA00005594"/>
    </source>
</evidence>
<feature type="domain" description="DALR anticodon binding" evidence="13">
    <location>
        <begin position="462"/>
        <end position="581"/>
    </location>
</feature>
<evidence type="ECO:0000256" key="5">
    <source>
        <dbReference type="ARBA" id="ARBA00022598"/>
    </source>
</evidence>
<dbReference type="InterPro" id="IPR001278">
    <property type="entry name" value="Arg-tRNA-ligase"/>
</dbReference>
<dbReference type="CDD" id="cd00671">
    <property type="entry name" value="ArgRS_core"/>
    <property type="match status" value="1"/>
</dbReference>
<dbReference type="FunFam" id="3.40.50.620:FF:000062">
    <property type="entry name" value="Arginine--tRNA ligase"/>
    <property type="match status" value="1"/>
</dbReference>
<evidence type="ECO:0000256" key="7">
    <source>
        <dbReference type="ARBA" id="ARBA00022840"/>
    </source>
</evidence>
<proteinExistence type="inferred from homology"/>
<dbReference type="InterPro" id="IPR001412">
    <property type="entry name" value="aa-tRNA-synth_I_CS"/>
</dbReference>
<comment type="subcellular location">
    <subcellularLocation>
        <location evidence="1 11">Cytoplasm</location>
    </subcellularLocation>
</comment>
<dbReference type="Pfam" id="PF00750">
    <property type="entry name" value="tRNA-synt_1d"/>
    <property type="match status" value="1"/>
</dbReference>
<dbReference type="PANTHER" id="PTHR11956:SF5">
    <property type="entry name" value="ARGININE--TRNA LIGASE, CYTOPLASMIC"/>
    <property type="match status" value="1"/>
</dbReference>
<dbReference type="GO" id="GO:0004814">
    <property type="term" value="F:arginine-tRNA ligase activity"/>
    <property type="evidence" value="ECO:0007669"/>
    <property type="project" value="UniProtKB-UniRule"/>
</dbReference>
<dbReference type="Pfam" id="PF05746">
    <property type="entry name" value="DALR_1"/>
    <property type="match status" value="1"/>
</dbReference>
<keyword evidence="5 11" id="KW-0436">Ligase</keyword>
<dbReference type="InterPro" id="IPR036695">
    <property type="entry name" value="Arg-tRNA-synth_N_sf"/>
</dbReference>
<reference evidence="15 16" key="1">
    <citation type="submission" date="2019-02" db="EMBL/GenBank/DDBJ databases">
        <title>Prokaryotic population dynamics and viral predation in marine succession experiment using metagenomics: the confinement effect.</title>
        <authorList>
            <person name="Haro-Moreno J.M."/>
            <person name="Rodriguez-Valera F."/>
            <person name="Lopez-Perez M."/>
        </authorList>
    </citation>
    <scope>NUCLEOTIDE SEQUENCE [LARGE SCALE GENOMIC DNA]</scope>
    <source>
        <strain evidence="15">MED-G163</strain>
    </source>
</reference>
<dbReference type="SUPFAM" id="SSF47323">
    <property type="entry name" value="Anticodon-binding domain of a subclass of class I aminoacyl-tRNA synthetases"/>
    <property type="match status" value="1"/>
</dbReference>
<evidence type="ECO:0000256" key="8">
    <source>
        <dbReference type="ARBA" id="ARBA00022917"/>
    </source>
</evidence>
<evidence type="ECO:0000313" key="15">
    <source>
        <dbReference type="EMBL" id="RZO23252.1"/>
    </source>
</evidence>
<dbReference type="EMBL" id="SHBI01000001">
    <property type="protein sequence ID" value="RZO23252.1"/>
    <property type="molecule type" value="Genomic_DNA"/>
</dbReference>
<sequence>MIKSINNHIDKFLASLDDIDDNQKGIIKNKYATTVTDDLKKGHITSNVCMITASVANKNPKELAEILTKMLSNSSEFKIVESAGPGFINVTLHRDDFTSVVNEVNKNSINYGESSIGKSKSVQIEFVSANPTGPLHVGHGRGAAYGDAIGRILSLSGYKVEKEYYINDAGRQIDILTASVFIKVFKKHFTDFFPTNAYKGSYIEDIGSIFIDKNNPELSIDVSLLKDDLPIDEEKEIDELILRIKKNEPSLWFNLKDFALNEVLKSIKDDLKLFNVSFDQWFYESSLGDVNDKESQVAEAINTLKDKELAYEEKGAIWLNTSSSGDDKNRVLIRDDGRATYFASDVAYHKDKVDRGFNKLINVWGADHHGYIKRIEASLDGLGFEKEKLSVQLVQFANLFKDGKKVKMSTRSGDFYSLADLIKDIGTDAARFYYLSKQADQHLDFDLDLAKSDTKENMFYYIQYAHARICSLITKYEEEYSQLPKSAQSISNGSYKSCDKLIHEMSKYPNVVARSCSALQPHLIIFYLKDFAHTFHSFYNDNHVLTESKENIDSIIYCLCGAKTVISNGLGLLGIKAIEKM</sequence>
<dbReference type="PANTHER" id="PTHR11956">
    <property type="entry name" value="ARGINYL-TRNA SYNTHETASE"/>
    <property type="match status" value="1"/>
</dbReference>
<dbReference type="SMART" id="SM01016">
    <property type="entry name" value="Arg_tRNA_synt_N"/>
    <property type="match status" value="1"/>
</dbReference>
<dbReference type="Gene3D" id="3.30.1360.70">
    <property type="entry name" value="Arginyl tRNA synthetase N-terminal domain"/>
    <property type="match status" value="1"/>
</dbReference>
<dbReference type="InterPro" id="IPR009080">
    <property type="entry name" value="tRNAsynth_Ia_anticodon-bd"/>
</dbReference>
<dbReference type="InterPro" id="IPR035684">
    <property type="entry name" value="ArgRS_core"/>
</dbReference>
<dbReference type="Gene3D" id="3.40.50.620">
    <property type="entry name" value="HUPs"/>
    <property type="match status" value="1"/>
</dbReference>
<evidence type="ECO:0000256" key="6">
    <source>
        <dbReference type="ARBA" id="ARBA00022741"/>
    </source>
</evidence>
<dbReference type="InterPro" id="IPR008909">
    <property type="entry name" value="DALR_anticod-bd"/>
</dbReference>
<evidence type="ECO:0000256" key="3">
    <source>
        <dbReference type="ARBA" id="ARBA00011245"/>
    </source>
</evidence>
<dbReference type="NCBIfam" id="TIGR00456">
    <property type="entry name" value="argS"/>
    <property type="match status" value="1"/>
</dbReference>
<accession>A0A520MPV4</accession>
<gene>
    <name evidence="11" type="primary">argS</name>
    <name evidence="15" type="ORF">EVA96_00340</name>
</gene>